<accession>A0AAV9RSG2</accession>
<keyword evidence="2" id="KW-1185">Reference proteome</keyword>
<name>A0AAV9RSG2_9TELE</name>
<evidence type="ECO:0000313" key="2">
    <source>
        <dbReference type="Proteomes" id="UP001311232"/>
    </source>
</evidence>
<protein>
    <submittedName>
        <fullName evidence="1">Uncharacterized protein</fullName>
    </submittedName>
</protein>
<gene>
    <name evidence="1" type="ORF">CRENBAI_006304</name>
</gene>
<reference evidence="1 2" key="1">
    <citation type="submission" date="2021-06" db="EMBL/GenBank/DDBJ databases">
        <authorList>
            <person name="Palmer J.M."/>
        </authorList>
    </citation>
    <scope>NUCLEOTIDE SEQUENCE [LARGE SCALE GENOMIC DNA]</scope>
    <source>
        <strain evidence="1 2">MEX-2019</strain>
        <tissue evidence="1">Muscle</tissue>
    </source>
</reference>
<proteinExistence type="predicted"/>
<evidence type="ECO:0000313" key="1">
    <source>
        <dbReference type="EMBL" id="KAK5611944.1"/>
    </source>
</evidence>
<dbReference type="Proteomes" id="UP001311232">
    <property type="component" value="Unassembled WGS sequence"/>
</dbReference>
<organism evidence="1 2">
    <name type="scientific">Crenichthys baileyi</name>
    <name type="common">White River springfish</name>
    <dbReference type="NCBI Taxonomy" id="28760"/>
    <lineage>
        <taxon>Eukaryota</taxon>
        <taxon>Metazoa</taxon>
        <taxon>Chordata</taxon>
        <taxon>Craniata</taxon>
        <taxon>Vertebrata</taxon>
        <taxon>Euteleostomi</taxon>
        <taxon>Actinopterygii</taxon>
        <taxon>Neopterygii</taxon>
        <taxon>Teleostei</taxon>
        <taxon>Neoteleostei</taxon>
        <taxon>Acanthomorphata</taxon>
        <taxon>Ovalentaria</taxon>
        <taxon>Atherinomorphae</taxon>
        <taxon>Cyprinodontiformes</taxon>
        <taxon>Goodeidae</taxon>
        <taxon>Crenichthys</taxon>
    </lineage>
</organism>
<dbReference type="EMBL" id="JAHHUM010001456">
    <property type="protein sequence ID" value="KAK5611944.1"/>
    <property type="molecule type" value="Genomic_DNA"/>
</dbReference>
<dbReference type="AlphaFoldDB" id="A0AAV9RSG2"/>
<comment type="caution">
    <text evidence="1">The sequence shown here is derived from an EMBL/GenBank/DDBJ whole genome shotgun (WGS) entry which is preliminary data.</text>
</comment>
<sequence>MPLLSIRLSLPMRFSALICRRAARGTPPELLAIDTALPFGASQHTRVTGWPPTEKQLPITYPHTPNTPYHTSPHSTGALHTSGTDRAAQLRVLPRFWRPIPLLSFIESRPEAESSPHSELSPFPWEYDAGSSLCHPHPTPACTRGLSSTSPPTLGAGTKVSIAVPPPLCESAGGRYLCVTCIMDRI</sequence>